<dbReference type="PANTHER" id="PTHR42776:SF4">
    <property type="entry name" value="ACYLAMINO-ACID-RELEASING ENZYME"/>
    <property type="match status" value="1"/>
</dbReference>
<feature type="domain" description="Peptidase S9 prolyl oligopeptidase catalytic" evidence="4">
    <location>
        <begin position="299"/>
        <end position="481"/>
    </location>
</feature>
<dbReference type="InterPro" id="IPR029058">
    <property type="entry name" value="AB_hydrolase_fold"/>
</dbReference>
<dbReference type="Gene3D" id="3.40.50.1820">
    <property type="entry name" value="alpha/beta hydrolase"/>
    <property type="match status" value="1"/>
</dbReference>
<reference evidence="6" key="1">
    <citation type="submission" date="2024-06" db="EMBL/GenBank/DDBJ databases">
        <title>Draft Genome Sequences of Epichloe bromicola Strains Isolated from Elymus ciliaris.</title>
        <authorList>
            <consortium name="Epichloe bromicola genome sequencing consortium"/>
            <person name="Miura A."/>
            <person name="Imano S."/>
            <person name="Ashida A."/>
            <person name="Sato I."/>
            <person name="Chiba S."/>
            <person name="Tanaka A."/>
            <person name="Camagna M."/>
            <person name="Takemoto D."/>
        </authorList>
    </citation>
    <scope>NUCLEOTIDE SEQUENCE [LARGE SCALE GENOMIC DNA]</scope>
    <source>
        <strain evidence="6">DP</strain>
    </source>
</reference>
<dbReference type="SUPFAM" id="SSF53474">
    <property type="entry name" value="alpha/beta-Hydrolases"/>
    <property type="match status" value="1"/>
</dbReference>
<name>A0ABQ0D0H7_9HYPO</name>
<evidence type="ECO:0000256" key="1">
    <source>
        <dbReference type="ARBA" id="ARBA00010040"/>
    </source>
</evidence>
<dbReference type="Gene3D" id="2.120.10.30">
    <property type="entry name" value="TolB, C-terminal domain"/>
    <property type="match status" value="1"/>
</dbReference>
<comment type="caution">
    <text evidence="5">The sequence shown here is derived from an EMBL/GenBank/DDBJ whole genome shotgun (WGS) entry which is preliminary data.</text>
</comment>
<evidence type="ECO:0000313" key="6">
    <source>
        <dbReference type="Proteomes" id="UP001562357"/>
    </source>
</evidence>
<keyword evidence="6" id="KW-1185">Reference proteome</keyword>
<sequence length="490" mass="53839">MGSHGSGDDPDWLPSVDATRKEIGWRSVYIYETQSGQLRRVGQPRLNVWEAAWLGQGRILAVVSDLPSEDAWYESYMAILDVESGRHRRVYRGKRQLGLPAATPSGQVAAFVDCLSSDRGGVARVARLLDVATMDSTQLDLNRVDVTHLEWLDEDRLSFIGLRGTRTVAGHYHRSTCQVEEHWVSEGTCGTLYPEGAVTQDGAFVVVSESWNQYQRLDIVKNGQSRAVRSWAHGGSDWLQSQLGMMQSVNWTSPDGLEIQGYLTLPPASHKPPYPLILNSHGGPVWTFRNTWAMSSPLIPLLVSRGYTVLSANPRGSTGRGPAFVDKVIGDMGGMDAHDLLAGAQAMVDRNVASSSQLGVMGVSYGGYMASWLPTLSPLFQASVSIAGITNWYSYHNTSNIGKYDELFFQQSPQDPGNLYHHRSPVMFAGKHPTPIMHIVGAKDRCVHPSQSAEYHRALQARGVESVLIRYPREGHGIGASQLTLISVLV</sequence>
<dbReference type="InterPro" id="IPR011042">
    <property type="entry name" value="6-blade_b-propeller_TolB-like"/>
</dbReference>
<dbReference type="InterPro" id="IPR001375">
    <property type="entry name" value="Peptidase_S9_cat"/>
</dbReference>
<evidence type="ECO:0000259" key="4">
    <source>
        <dbReference type="Pfam" id="PF00326"/>
    </source>
</evidence>
<dbReference type="Proteomes" id="UP001562357">
    <property type="component" value="Unassembled WGS sequence"/>
</dbReference>
<protein>
    <recommendedName>
        <fullName evidence="3">Dipeptidyl-peptidase V</fullName>
    </recommendedName>
</protein>
<accession>A0ABQ0D0H7</accession>
<evidence type="ECO:0000256" key="2">
    <source>
        <dbReference type="ARBA" id="ARBA00022801"/>
    </source>
</evidence>
<dbReference type="PANTHER" id="PTHR42776">
    <property type="entry name" value="SERINE PEPTIDASE S9 FAMILY MEMBER"/>
    <property type="match status" value="1"/>
</dbReference>
<proteinExistence type="inferred from homology"/>
<keyword evidence="2" id="KW-0378">Hydrolase</keyword>
<evidence type="ECO:0000313" key="5">
    <source>
        <dbReference type="EMBL" id="GAB0139201.1"/>
    </source>
</evidence>
<evidence type="ECO:0000256" key="3">
    <source>
        <dbReference type="ARBA" id="ARBA00032829"/>
    </source>
</evidence>
<gene>
    <name evidence="5" type="primary">g7414</name>
    <name evidence="5" type="ORF">EsDP_00007414</name>
</gene>
<dbReference type="EMBL" id="BAAFGZ010000767">
    <property type="protein sequence ID" value="GAB0139201.1"/>
    <property type="molecule type" value="Genomic_DNA"/>
</dbReference>
<organism evidence="5 6">
    <name type="scientific">Epichloe bromicola</name>
    <dbReference type="NCBI Taxonomy" id="79588"/>
    <lineage>
        <taxon>Eukaryota</taxon>
        <taxon>Fungi</taxon>
        <taxon>Dikarya</taxon>
        <taxon>Ascomycota</taxon>
        <taxon>Pezizomycotina</taxon>
        <taxon>Sordariomycetes</taxon>
        <taxon>Hypocreomycetidae</taxon>
        <taxon>Hypocreales</taxon>
        <taxon>Clavicipitaceae</taxon>
        <taxon>Epichloe</taxon>
    </lineage>
</organism>
<dbReference type="SUPFAM" id="SSF82171">
    <property type="entry name" value="DPP6 N-terminal domain-like"/>
    <property type="match status" value="1"/>
</dbReference>
<dbReference type="Pfam" id="PF00326">
    <property type="entry name" value="Peptidase_S9"/>
    <property type="match status" value="1"/>
</dbReference>
<comment type="similarity">
    <text evidence="1">Belongs to the peptidase S9C family.</text>
</comment>